<dbReference type="EMBL" id="QOCS01000022">
    <property type="protein sequence ID" value="RHW45071.1"/>
    <property type="molecule type" value="Genomic_DNA"/>
</dbReference>
<proteinExistence type="predicted"/>
<dbReference type="PANTHER" id="PTHR47738:SF1">
    <property type="entry name" value="NITROGEN REGULATORY PROTEIN"/>
    <property type="match status" value="1"/>
</dbReference>
<sequence>MSNQILSLETIFTNVLVQPATKENALSTIAQKVAPALGISSDILKQGLLQREKEGTTGFTDGFAIPHTQVSGLADAKIAVFTFNNSIQWESLDGKDIEVAIVLMTPDGPSNKEHLKLLSQLSRKLMNPDFVQSILNNKDNSTNLYNLIGQIVNK</sequence>
<organism evidence="2 3">
    <name type="scientific">Bombilactobacillus bombi</name>
    <dbReference type="NCBI Taxonomy" id="1303590"/>
    <lineage>
        <taxon>Bacteria</taxon>
        <taxon>Bacillati</taxon>
        <taxon>Bacillota</taxon>
        <taxon>Bacilli</taxon>
        <taxon>Lactobacillales</taxon>
        <taxon>Lactobacillaceae</taxon>
        <taxon>Bombilactobacillus</taxon>
    </lineage>
</organism>
<dbReference type="CDD" id="cd00211">
    <property type="entry name" value="PTS_IIA_fru"/>
    <property type="match status" value="1"/>
</dbReference>
<reference evidence="2 3" key="1">
    <citation type="submission" date="2018-07" db="EMBL/GenBank/DDBJ databases">
        <title>Genome sequences of six Lactobacillus spp. isolated from bumble bee guts.</title>
        <authorList>
            <person name="Motta E.V.S."/>
            <person name="Moran N.A."/>
        </authorList>
    </citation>
    <scope>NUCLEOTIDE SEQUENCE [LARGE SCALE GENOMIC DNA]</scope>
    <source>
        <strain evidence="2 3">LV-8.1</strain>
    </source>
</reference>
<dbReference type="InterPro" id="IPR002178">
    <property type="entry name" value="PTS_EIIA_type-2_dom"/>
</dbReference>
<evidence type="ECO:0000259" key="1">
    <source>
        <dbReference type="PROSITE" id="PS51094"/>
    </source>
</evidence>
<evidence type="ECO:0000313" key="3">
    <source>
        <dbReference type="Proteomes" id="UP000284822"/>
    </source>
</evidence>
<dbReference type="Gene3D" id="3.40.930.10">
    <property type="entry name" value="Mannitol-specific EII, Chain A"/>
    <property type="match status" value="1"/>
</dbReference>
<dbReference type="AlphaFoldDB" id="A0A3R6W5N0"/>
<dbReference type="PROSITE" id="PS51094">
    <property type="entry name" value="PTS_EIIA_TYPE_2"/>
    <property type="match status" value="1"/>
</dbReference>
<keyword evidence="2" id="KW-0762">Sugar transport</keyword>
<feature type="domain" description="PTS EIIA type-2" evidence="1">
    <location>
        <begin position="4"/>
        <end position="151"/>
    </location>
</feature>
<keyword evidence="2" id="KW-0813">Transport</keyword>
<dbReference type="GO" id="GO:0030295">
    <property type="term" value="F:protein kinase activator activity"/>
    <property type="evidence" value="ECO:0007669"/>
    <property type="project" value="TreeGrafter"/>
</dbReference>
<protein>
    <submittedName>
        <fullName evidence="2">PTS sugar transporter subunit IIA</fullName>
    </submittedName>
</protein>
<gene>
    <name evidence="2" type="ORF">DS832_08110</name>
</gene>
<dbReference type="InterPro" id="IPR051541">
    <property type="entry name" value="PTS_SugarTrans_NitroReg"/>
</dbReference>
<evidence type="ECO:0000313" key="2">
    <source>
        <dbReference type="EMBL" id="RHW45071.1"/>
    </source>
</evidence>
<dbReference type="PANTHER" id="PTHR47738">
    <property type="entry name" value="PTS SYSTEM FRUCTOSE-LIKE EIIA COMPONENT-RELATED"/>
    <property type="match status" value="1"/>
</dbReference>
<comment type="caution">
    <text evidence="2">The sequence shown here is derived from an EMBL/GenBank/DDBJ whole genome shotgun (WGS) entry which is preliminary data.</text>
</comment>
<dbReference type="RefSeq" id="WP_118911132.1">
    <property type="nucleotide sequence ID" value="NZ_QOCS01000022.1"/>
</dbReference>
<dbReference type="Proteomes" id="UP000284822">
    <property type="component" value="Unassembled WGS sequence"/>
</dbReference>
<dbReference type="InterPro" id="IPR016152">
    <property type="entry name" value="PTrfase/Anion_transptr"/>
</dbReference>
<dbReference type="SUPFAM" id="SSF55804">
    <property type="entry name" value="Phoshotransferase/anion transport protein"/>
    <property type="match status" value="1"/>
</dbReference>
<dbReference type="Pfam" id="PF00359">
    <property type="entry name" value="PTS_EIIA_2"/>
    <property type="match status" value="1"/>
</dbReference>
<name>A0A3R6W5N0_9LACO</name>
<accession>A0A3R6W5N0</accession>